<dbReference type="GO" id="GO:0009306">
    <property type="term" value="P:protein secretion"/>
    <property type="evidence" value="ECO:0007669"/>
    <property type="project" value="InterPro"/>
</dbReference>
<dbReference type="AlphaFoldDB" id="A0A1X7AFF5"/>
<accession>A0A1X7AFF5</accession>
<dbReference type="SUPFAM" id="SSF69635">
    <property type="entry name" value="Type III secretory system chaperone-like"/>
    <property type="match status" value="1"/>
</dbReference>
<reference evidence="1 2" key="1">
    <citation type="submission" date="2017-03" db="EMBL/GenBank/DDBJ databases">
        <authorList>
            <person name="Afonso C.L."/>
            <person name="Miller P.J."/>
            <person name="Scott M.A."/>
            <person name="Spackman E."/>
            <person name="Goraichik I."/>
            <person name="Dimitrov K.M."/>
            <person name="Suarez D.L."/>
            <person name="Swayne D.E."/>
        </authorList>
    </citation>
    <scope>NUCLEOTIDE SEQUENCE [LARGE SCALE GENOMIC DNA]</scope>
    <source>
        <strain evidence="1">SB41UT1</strain>
    </source>
</reference>
<proteinExistence type="predicted"/>
<dbReference type="RefSeq" id="WP_087106729.1">
    <property type="nucleotide sequence ID" value="NZ_CBCSCN010000004.1"/>
</dbReference>
<dbReference type="Proteomes" id="UP000196573">
    <property type="component" value="Unassembled WGS sequence"/>
</dbReference>
<protein>
    <submittedName>
        <fullName evidence="1">Uncharacterized protein</fullName>
    </submittedName>
</protein>
<dbReference type="EMBL" id="FWPT01000001">
    <property type="protein sequence ID" value="SMA36189.1"/>
    <property type="molecule type" value="Genomic_DNA"/>
</dbReference>
<sequence length="124" mass="13903">MRERIDDAVKDFNRTLGIQGVGLPESGIMDFAFESGSRFFIKLQENGVLLYLLREIPDFSIDSSSLKALTLCHHQQSRKFDTQCALKDGNQLIFIVSLSSDAITGPDIEVVLQHLMKLQDMVVS</sequence>
<gene>
    <name evidence="1" type="ORF">EHSB41UT_00607</name>
</gene>
<dbReference type="Gene3D" id="3.30.1460.10">
    <property type="match status" value="1"/>
</dbReference>
<organism evidence="1 2">
    <name type="scientific">Parendozoicomonas haliclonae</name>
    <dbReference type="NCBI Taxonomy" id="1960125"/>
    <lineage>
        <taxon>Bacteria</taxon>
        <taxon>Pseudomonadati</taxon>
        <taxon>Pseudomonadota</taxon>
        <taxon>Gammaproteobacteria</taxon>
        <taxon>Oceanospirillales</taxon>
        <taxon>Endozoicomonadaceae</taxon>
        <taxon>Parendozoicomonas</taxon>
    </lineage>
</organism>
<dbReference type="OrthoDB" id="6195587at2"/>
<evidence type="ECO:0000313" key="1">
    <source>
        <dbReference type="EMBL" id="SMA36189.1"/>
    </source>
</evidence>
<dbReference type="CDD" id="cd17031">
    <property type="entry name" value="T3SC_IA_SycN-like"/>
    <property type="match status" value="1"/>
</dbReference>
<dbReference type="Pfam" id="PF21665">
    <property type="entry name" value="Type_III_SycN"/>
    <property type="match status" value="1"/>
</dbReference>
<evidence type="ECO:0000313" key="2">
    <source>
        <dbReference type="Proteomes" id="UP000196573"/>
    </source>
</evidence>
<name>A0A1X7AFF5_9GAMM</name>
<dbReference type="InterPro" id="IPR012673">
    <property type="entry name" value="T3SS_SynN"/>
</dbReference>
<keyword evidence="2" id="KW-1185">Reference proteome</keyword>